<comment type="caution">
    <text evidence="1">The sequence shown here is derived from an EMBL/GenBank/DDBJ whole genome shotgun (WGS) entry which is preliminary data.</text>
</comment>
<sequence length="132" mass="14628">MLNLLLVCCFGQECFAGGKAAVDGQKEPIAWEFWAFISTVVLVLLAIGTKHLCGMPNEVKQQVLLSSSEELENRLQQAFTEMEQDLVKLMTSVRSCKASLAMHHRGCKTSDCRQARESGKAFNLTVYDIVEG</sequence>
<protein>
    <submittedName>
        <fullName evidence="1">Uncharacterized protein</fullName>
    </submittedName>
</protein>
<proteinExistence type="predicted"/>
<dbReference type="EMBL" id="CM037614">
    <property type="protein sequence ID" value="KAH8015914.1"/>
    <property type="molecule type" value="Genomic_DNA"/>
</dbReference>
<reference evidence="1" key="1">
    <citation type="submission" date="2021-08" db="EMBL/GenBank/DDBJ databases">
        <title>The first chromosome-level gecko genome reveals the dynamic sex chromosomes of Neotropical dwarf geckos (Sphaerodactylidae: Sphaerodactylus).</title>
        <authorList>
            <person name="Pinto B.J."/>
            <person name="Keating S.E."/>
            <person name="Gamble T."/>
        </authorList>
    </citation>
    <scope>NUCLEOTIDE SEQUENCE</scope>
    <source>
        <strain evidence="1">TG3544</strain>
    </source>
</reference>
<evidence type="ECO:0000313" key="2">
    <source>
        <dbReference type="Proteomes" id="UP000827872"/>
    </source>
</evidence>
<keyword evidence="2" id="KW-1185">Reference proteome</keyword>
<dbReference type="Proteomes" id="UP000827872">
    <property type="component" value="Linkage Group LG01"/>
</dbReference>
<accession>A0ACB8G9N5</accession>
<gene>
    <name evidence="1" type="ORF">K3G42_010068</name>
</gene>
<organism evidence="1 2">
    <name type="scientific">Sphaerodactylus townsendi</name>
    <dbReference type="NCBI Taxonomy" id="933632"/>
    <lineage>
        <taxon>Eukaryota</taxon>
        <taxon>Metazoa</taxon>
        <taxon>Chordata</taxon>
        <taxon>Craniata</taxon>
        <taxon>Vertebrata</taxon>
        <taxon>Euteleostomi</taxon>
        <taxon>Lepidosauria</taxon>
        <taxon>Squamata</taxon>
        <taxon>Bifurcata</taxon>
        <taxon>Gekkota</taxon>
        <taxon>Sphaerodactylidae</taxon>
        <taxon>Sphaerodactylus</taxon>
    </lineage>
</organism>
<evidence type="ECO:0000313" key="1">
    <source>
        <dbReference type="EMBL" id="KAH8015914.1"/>
    </source>
</evidence>
<name>A0ACB8G9N5_9SAUR</name>